<dbReference type="InterPro" id="IPR017850">
    <property type="entry name" value="Alkaline_phosphatase_core_sf"/>
</dbReference>
<dbReference type="Gene3D" id="3.40.720.10">
    <property type="entry name" value="Alkaline Phosphatase, subunit A"/>
    <property type="match status" value="1"/>
</dbReference>
<sequence length="605" mass="63048">MKKTLKQRTAVHSSLRSSLRCSALAMMAASMFCAVSAQAQTSQNLVVNGNAEAGACTNDWSAVTTVPGWNVISGNPSIACYSIASFSTPNSAANGNAFFADGPYGDSSMSQTVNLASAASAIDGGSVTFNLSAWLGGYTVYSGAGVVTVTFYNAAGQALSGGTQLSGDTPTARGSVNKFLATSGTGYVPVGARSAQVLVQFVNTTGVTYNVGYADNISLTLSTPVTPAVLTPPVSAVPAFDHVFMVMMENTSYNQVIGNTSSAPFINSLANQGTLLANYSGVYHPSDENYMAIAGGNTFVQGAIYFPNIKVTSKHLGDQLEAVGKTWKAYEQGMGSPCNLTTNNDKYYEPDDAPFINFTNISGNPTRCAAHLFDTTQLTTDLASAATTPNFSWIAADDYYDGEASGNGSTTSLQTQDGWLKQTLQPIFNSPAWKNQRSLLILTWDESSVSGTNHVGTILVGSNGLVNNTISNTSYNHYSVGRTIESALGIAPMTANDQYATPINDAFVVAPAVTLTASTTSISSSGSIAFNYSAPPVSQNSTNWIGIYPAGAVPGSGSSTTWQYVPNPSGQATFSGLSAGSYFAEYFYNGGYTALSAPVAFTVTP</sequence>
<keyword evidence="1" id="KW-0378">Hydrolase</keyword>
<dbReference type="PANTHER" id="PTHR31956:SF8">
    <property type="entry name" value="ACID PHOSPHATASE PHOA (AFU_ORTHOLOGUE AFUA_1G03570)"/>
    <property type="match status" value="1"/>
</dbReference>
<organism evidence="3 4">
    <name type="scientific">Solimicrobium silvestre</name>
    <dbReference type="NCBI Taxonomy" id="2099400"/>
    <lineage>
        <taxon>Bacteria</taxon>
        <taxon>Pseudomonadati</taxon>
        <taxon>Pseudomonadota</taxon>
        <taxon>Betaproteobacteria</taxon>
        <taxon>Burkholderiales</taxon>
        <taxon>Oxalobacteraceae</taxon>
        <taxon>Solimicrobium</taxon>
    </lineage>
</organism>
<keyword evidence="4" id="KW-1185">Reference proteome</keyword>
<keyword evidence="2" id="KW-0732">Signal</keyword>
<dbReference type="EMBL" id="PUGF01000024">
    <property type="protein sequence ID" value="PRC91401.1"/>
    <property type="molecule type" value="Genomic_DNA"/>
</dbReference>
<dbReference type="AlphaFoldDB" id="A0A2S9GUM2"/>
<accession>A0A2S9GUM2</accession>
<dbReference type="GO" id="GO:0009395">
    <property type="term" value="P:phospholipid catabolic process"/>
    <property type="evidence" value="ECO:0007669"/>
    <property type="project" value="TreeGrafter"/>
</dbReference>
<feature type="chain" id="PRO_5015394221" evidence="2">
    <location>
        <begin position="40"/>
        <end position="605"/>
    </location>
</feature>
<feature type="signal peptide" evidence="2">
    <location>
        <begin position="1"/>
        <end position="39"/>
    </location>
</feature>
<evidence type="ECO:0000256" key="1">
    <source>
        <dbReference type="ARBA" id="ARBA00022801"/>
    </source>
</evidence>
<protein>
    <submittedName>
        <fullName evidence="3">Phosphoesterase family</fullName>
    </submittedName>
</protein>
<evidence type="ECO:0000256" key="2">
    <source>
        <dbReference type="SAM" id="SignalP"/>
    </source>
</evidence>
<dbReference type="RefSeq" id="WP_165795047.1">
    <property type="nucleotide sequence ID" value="NZ_PUGF01000024.1"/>
</dbReference>
<proteinExistence type="predicted"/>
<evidence type="ECO:0000313" key="4">
    <source>
        <dbReference type="Proteomes" id="UP000237839"/>
    </source>
</evidence>
<gene>
    <name evidence="3" type="ORF">S2091_3946</name>
</gene>
<dbReference type="PANTHER" id="PTHR31956">
    <property type="entry name" value="NON-SPECIFIC PHOSPHOLIPASE C4-RELATED"/>
    <property type="match status" value="1"/>
</dbReference>
<comment type="caution">
    <text evidence="3">The sequence shown here is derived from an EMBL/GenBank/DDBJ whole genome shotgun (WGS) entry which is preliminary data.</text>
</comment>
<reference evidence="3 4" key="1">
    <citation type="submission" date="2018-02" db="EMBL/GenBank/DDBJ databases">
        <title>Solimicrobium silvestre gen. nov., sp. nov., isolated from alpine forest soil.</title>
        <authorList>
            <person name="Margesin R."/>
            <person name="Albuquerque L."/>
            <person name="Zhang D.-C."/>
            <person name="Froufe H.J.C."/>
            <person name="Severino R."/>
            <person name="Roxo I."/>
            <person name="Egas C."/>
            <person name="Da Costa M.S."/>
        </authorList>
    </citation>
    <scope>NUCLEOTIDE SEQUENCE [LARGE SCALE GENOMIC DNA]</scope>
    <source>
        <strain evidence="3 4">S20-91</strain>
    </source>
</reference>
<dbReference type="Proteomes" id="UP000237839">
    <property type="component" value="Unassembled WGS sequence"/>
</dbReference>
<dbReference type="Pfam" id="PF04185">
    <property type="entry name" value="Phosphoesterase"/>
    <property type="match status" value="1"/>
</dbReference>
<dbReference type="GO" id="GO:0016788">
    <property type="term" value="F:hydrolase activity, acting on ester bonds"/>
    <property type="evidence" value="ECO:0007669"/>
    <property type="project" value="InterPro"/>
</dbReference>
<name>A0A2S9GUM2_9BURK</name>
<dbReference type="InterPro" id="IPR007312">
    <property type="entry name" value="Phosphoesterase"/>
</dbReference>
<evidence type="ECO:0000313" key="3">
    <source>
        <dbReference type="EMBL" id="PRC91401.1"/>
    </source>
</evidence>